<dbReference type="SUPFAM" id="SSF50969">
    <property type="entry name" value="YVTN repeat-like/Quinoprotein amine dehydrogenase"/>
    <property type="match status" value="1"/>
</dbReference>
<evidence type="ECO:0000313" key="2">
    <source>
        <dbReference type="Proteomes" id="UP000829517"/>
    </source>
</evidence>
<gene>
    <name evidence="1" type="ORF">JM658_03675</name>
</gene>
<dbReference type="EMBL" id="JAETXX010000001">
    <property type="protein sequence ID" value="MCF8713918.1"/>
    <property type="molecule type" value="Genomic_DNA"/>
</dbReference>
<comment type="caution">
    <text evidence="1">The sequence shown here is derived from an EMBL/GenBank/DDBJ whole genome shotgun (WGS) entry which is preliminary data.</text>
</comment>
<organism evidence="1 2">
    <name type="scientific">Joostella atrarenae</name>
    <dbReference type="NCBI Taxonomy" id="679257"/>
    <lineage>
        <taxon>Bacteria</taxon>
        <taxon>Pseudomonadati</taxon>
        <taxon>Bacteroidota</taxon>
        <taxon>Flavobacteriia</taxon>
        <taxon>Flavobacteriales</taxon>
        <taxon>Flavobacteriaceae</taxon>
        <taxon>Joostella</taxon>
    </lineage>
</organism>
<name>A0ABS9J0F5_9FLAO</name>
<evidence type="ECO:0000313" key="1">
    <source>
        <dbReference type="EMBL" id="MCF8713918.1"/>
    </source>
</evidence>
<sequence length="261" mass="29957">MIANTPDLLEENSGIQIINDPNSLWMVADSGNDDHIYAVNTNGNITRDINIKHAKNKDWEEITKDEEGNIFIGDFGNNDNERKDLKIYKIPNPETHKGDELEAIEINFYYPEQKKFPPKKKERFYDAEAFFYLNNNLYIFTKNRAHKFDGTTLLYKIPAKKGNHKAELISSYKTCEQPRKCAITGADISPNKKKVALLGHDKVWILKDFSDDNFFNGTIEVLSLGHDSQKEGITFINENALYITDEKTKSIGGNIYRLDLK</sequence>
<dbReference type="InterPro" id="IPR011044">
    <property type="entry name" value="Quino_amine_DH_bsu"/>
</dbReference>
<protein>
    <submittedName>
        <fullName evidence="1">Uncharacterized protein</fullName>
    </submittedName>
</protein>
<keyword evidence="2" id="KW-1185">Reference proteome</keyword>
<accession>A0ABS9J0F5</accession>
<dbReference type="Proteomes" id="UP000829517">
    <property type="component" value="Unassembled WGS sequence"/>
</dbReference>
<proteinExistence type="predicted"/>
<reference evidence="1 2" key="1">
    <citation type="submission" date="2021-01" db="EMBL/GenBank/DDBJ databases">
        <title>Genome sequencing of Joostella atrarenae M1-2 (= KCTC 23194).</title>
        <authorList>
            <person name="Zakaria M.R."/>
            <person name="Lam M.Q."/>
            <person name="Chong C.S."/>
        </authorList>
    </citation>
    <scope>NUCLEOTIDE SEQUENCE [LARGE SCALE GENOMIC DNA]</scope>
    <source>
        <strain evidence="1 2">M1-2</strain>
    </source>
</reference>